<evidence type="ECO:0000256" key="10">
    <source>
        <dbReference type="PROSITE-ProRule" id="PRU00282"/>
    </source>
</evidence>
<keyword evidence="9 10" id="KW-0472">Membrane</keyword>
<evidence type="ECO:0000313" key="14">
    <source>
        <dbReference type="EnsemblMetazoa" id="HelroP89164"/>
    </source>
</evidence>
<sequence>MWQEASLKNYENKSTDKDTSAWMKHLIAGGFAGAVSRTCTAPLDRIKVTLQVSLFNVTLPLIIKQMMEEGGLRSFWRGNGINVAKVIPEMATKFTIYDGIKNKLKTLKGKSELEVMDRLVAGSMAGMISQSLIFPLEVLKTRLVLRTSSETCRSCIQRVFSNKNNMLRNLFRGYVPNIIGIIPYAGIDLAIYETLKREYMSQQSDSTEPQTLVLLTCGVVSSSCGQIVSYPLNLIKTRFQAQLGFLIVNEKFYSEPDCSLVSTVRTIVVSDGLSGLYRGLSANLMKVAPSVAIGYVVYEHSRSFLGASMS</sequence>
<dbReference type="Proteomes" id="UP000015101">
    <property type="component" value="Unassembled WGS sequence"/>
</dbReference>
<proteinExistence type="inferred from homology"/>
<dbReference type="PROSITE" id="PS50920">
    <property type="entry name" value="SOLCAR"/>
    <property type="match status" value="3"/>
</dbReference>
<dbReference type="Gene3D" id="1.50.40.10">
    <property type="entry name" value="Mitochondrial carrier domain"/>
    <property type="match status" value="1"/>
</dbReference>
<evidence type="ECO:0000256" key="4">
    <source>
        <dbReference type="ARBA" id="ARBA00022692"/>
    </source>
</evidence>
<organism evidence="14 15">
    <name type="scientific">Helobdella robusta</name>
    <name type="common">Californian leech</name>
    <dbReference type="NCBI Taxonomy" id="6412"/>
    <lineage>
        <taxon>Eukaryota</taxon>
        <taxon>Metazoa</taxon>
        <taxon>Spiralia</taxon>
        <taxon>Lophotrochozoa</taxon>
        <taxon>Annelida</taxon>
        <taxon>Clitellata</taxon>
        <taxon>Hirudinea</taxon>
        <taxon>Rhynchobdellida</taxon>
        <taxon>Glossiphoniidae</taxon>
        <taxon>Helobdella</taxon>
    </lineage>
</organism>
<dbReference type="STRING" id="6412.T1G794"/>
<dbReference type="GO" id="GO:0005743">
    <property type="term" value="C:mitochondrial inner membrane"/>
    <property type="evidence" value="ECO:0007669"/>
    <property type="project" value="UniProtKB-SubCell"/>
</dbReference>
<evidence type="ECO:0000256" key="2">
    <source>
        <dbReference type="ARBA" id="ARBA00006375"/>
    </source>
</evidence>
<dbReference type="EnsemblMetazoa" id="HelroT89164">
    <property type="protein sequence ID" value="HelroP89164"/>
    <property type="gene ID" value="HelroG89164"/>
</dbReference>
<evidence type="ECO:0000256" key="5">
    <source>
        <dbReference type="ARBA" id="ARBA00022737"/>
    </source>
</evidence>
<dbReference type="CTD" id="20216941"/>
<feature type="transmembrane region" description="Helical" evidence="12">
    <location>
        <begin position="173"/>
        <end position="192"/>
    </location>
</feature>
<dbReference type="OrthoDB" id="270584at2759"/>
<accession>T1G794</accession>
<feature type="repeat" description="Solcar" evidence="10">
    <location>
        <begin position="113"/>
        <end position="198"/>
    </location>
</feature>
<evidence type="ECO:0000313" key="13">
    <source>
        <dbReference type="EMBL" id="ESN93250.1"/>
    </source>
</evidence>
<reference evidence="14" key="3">
    <citation type="submission" date="2015-06" db="UniProtKB">
        <authorList>
            <consortium name="EnsemblMetazoa"/>
        </authorList>
    </citation>
    <scope>IDENTIFICATION</scope>
</reference>
<evidence type="ECO:0000256" key="7">
    <source>
        <dbReference type="ARBA" id="ARBA00022989"/>
    </source>
</evidence>
<keyword evidence="8" id="KW-0496">Mitochondrion</keyword>
<dbReference type="PRINTS" id="PR00926">
    <property type="entry name" value="MITOCARRIER"/>
</dbReference>
<evidence type="ECO:0000256" key="9">
    <source>
        <dbReference type="ARBA" id="ARBA00023136"/>
    </source>
</evidence>
<keyword evidence="6" id="KW-0999">Mitochondrion inner membrane</keyword>
<dbReference type="InterPro" id="IPR018108">
    <property type="entry name" value="MCP_transmembrane"/>
</dbReference>
<keyword evidence="4 10" id="KW-0812">Transmembrane</keyword>
<dbReference type="GO" id="GO:0015867">
    <property type="term" value="P:ATP transport"/>
    <property type="evidence" value="ECO:0000318"/>
    <property type="project" value="GO_Central"/>
</dbReference>
<dbReference type="FunFam" id="1.50.40.10:FF:000003">
    <property type="entry name" value="Putative calcium-binding mitochondrial carrier protein scamc-2"/>
    <property type="match status" value="1"/>
</dbReference>
<evidence type="ECO:0000256" key="1">
    <source>
        <dbReference type="ARBA" id="ARBA00004448"/>
    </source>
</evidence>
<comment type="subcellular location">
    <subcellularLocation>
        <location evidence="1">Mitochondrion inner membrane</location>
        <topology evidence="1">Multi-pass membrane protein</topology>
    </subcellularLocation>
</comment>
<dbReference type="InterPro" id="IPR002067">
    <property type="entry name" value="MCP"/>
</dbReference>
<dbReference type="HOGENOM" id="CLU_015166_10_2_1"/>
<feature type="transmembrane region" description="Helical" evidence="12">
    <location>
        <begin position="212"/>
        <end position="232"/>
    </location>
</feature>
<dbReference type="SUPFAM" id="SSF103506">
    <property type="entry name" value="Mitochondrial carrier"/>
    <property type="match status" value="1"/>
</dbReference>
<dbReference type="EMBL" id="KB097628">
    <property type="protein sequence ID" value="ESN93250.1"/>
    <property type="molecule type" value="Genomic_DNA"/>
</dbReference>
<keyword evidence="3 11" id="KW-0813">Transport</keyword>
<keyword evidence="5" id="KW-0677">Repeat</keyword>
<dbReference type="InParanoid" id="T1G794"/>
<name>T1G794_HELRO</name>
<keyword evidence="7 12" id="KW-1133">Transmembrane helix</keyword>
<dbReference type="eggNOG" id="KOG0036">
    <property type="taxonomic scope" value="Eukaryota"/>
</dbReference>
<evidence type="ECO:0000256" key="3">
    <source>
        <dbReference type="ARBA" id="ARBA00022448"/>
    </source>
</evidence>
<evidence type="ECO:0000256" key="6">
    <source>
        <dbReference type="ARBA" id="ARBA00022792"/>
    </source>
</evidence>
<dbReference type="PANTHER" id="PTHR24089">
    <property type="entry name" value="SOLUTE CARRIER FAMILY 25"/>
    <property type="match status" value="1"/>
</dbReference>
<dbReference type="Pfam" id="PF00153">
    <property type="entry name" value="Mito_carr"/>
    <property type="match status" value="3"/>
</dbReference>
<gene>
    <name evidence="14" type="primary">20216941</name>
    <name evidence="13" type="ORF">HELRODRAFT_89164</name>
</gene>
<feature type="repeat" description="Solcar" evidence="10">
    <location>
        <begin position="209"/>
        <end position="304"/>
    </location>
</feature>
<dbReference type="EMBL" id="AMQM01007499">
    <property type="status" value="NOT_ANNOTATED_CDS"/>
    <property type="molecule type" value="Genomic_DNA"/>
</dbReference>
<protein>
    <submittedName>
        <fullName evidence="13 14">Uncharacterized protein</fullName>
    </submittedName>
</protein>
<dbReference type="AlphaFoldDB" id="T1G794"/>
<evidence type="ECO:0000256" key="11">
    <source>
        <dbReference type="RuleBase" id="RU000488"/>
    </source>
</evidence>
<evidence type="ECO:0000256" key="12">
    <source>
        <dbReference type="SAM" id="Phobius"/>
    </source>
</evidence>
<reference evidence="15" key="1">
    <citation type="submission" date="2012-12" db="EMBL/GenBank/DDBJ databases">
        <authorList>
            <person name="Hellsten U."/>
            <person name="Grimwood J."/>
            <person name="Chapman J.A."/>
            <person name="Shapiro H."/>
            <person name="Aerts A."/>
            <person name="Otillar R.P."/>
            <person name="Terry A.Y."/>
            <person name="Boore J.L."/>
            <person name="Simakov O."/>
            <person name="Marletaz F."/>
            <person name="Cho S.-J."/>
            <person name="Edsinger-Gonzales E."/>
            <person name="Havlak P."/>
            <person name="Kuo D.-H."/>
            <person name="Larsson T."/>
            <person name="Lv J."/>
            <person name="Arendt D."/>
            <person name="Savage R."/>
            <person name="Osoegawa K."/>
            <person name="de Jong P."/>
            <person name="Lindberg D.R."/>
            <person name="Seaver E.C."/>
            <person name="Weisblat D.A."/>
            <person name="Putnam N.H."/>
            <person name="Grigoriev I.V."/>
            <person name="Rokhsar D.S."/>
        </authorList>
    </citation>
    <scope>NUCLEOTIDE SEQUENCE</scope>
</reference>
<comment type="similarity">
    <text evidence="2 11">Belongs to the mitochondrial carrier (TC 2.A.29) family.</text>
</comment>
<dbReference type="InterPro" id="IPR023395">
    <property type="entry name" value="MCP_dom_sf"/>
</dbReference>
<dbReference type="RefSeq" id="XP_009028638.1">
    <property type="nucleotide sequence ID" value="XM_009030390.1"/>
</dbReference>
<reference evidence="13 15" key="2">
    <citation type="journal article" date="2013" name="Nature">
        <title>Insights into bilaterian evolution from three spiralian genomes.</title>
        <authorList>
            <person name="Simakov O."/>
            <person name="Marletaz F."/>
            <person name="Cho S.J."/>
            <person name="Edsinger-Gonzales E."/>
            <person name="Havlak P."/>
            <person name="Hellsten U."/>
            <person name="Kuo D.H."/>
            <person name="Larsson T."/>
            <person name="Lv J."/>
            <person name="Arendt D."/>
            <person name="Savage R."/>
            <person name="Osoegawa K."/>
            <person name="de Jong P."/>
            <person name="Grimwood J."/>
            <person name="Chapman J.A."/>
            <person name="Shapiro H."/>
            <person name="Aerts A."/>
            <person name="Otillar R.P."/>
            <person name="Terry A.Y."/>
            <person name="Boore J.L."/>
            <person name="Grigoriev I.V."/>
            <person name="Lindberg D.R."/>
            <person name="Seaver E.C."/>
            <person name="Weisblat D.A."/>
            <person name="Putnam N.H."/>
            <person name="Rokhsar D.S."/>
        </authorList>
    </citation>
    <scope>NUCLEOTIDE SEQUENCE</scope>
</reference>
<dbReference type="GO" id="GO:0015866">
    <property type="term" value="P:ADP transport"/>
    <property type="evidence" value="ECO:0000318"/>
    <property type="project" value="GO_Central"/>
</dbReference>
<evidence type="ECO:0000313" key="15">
    <source>
        <dbReference type="Proteomes" id="UP000015101"/>
    </source>
</evidence>
<dbReference type="OMA" id="IVYPANL"/>
<feature type="repeat" description="Solcar" evidence="10">
    <location>
        <begin position="20"/>
        <end position="103"/>
    </location>
</feature>
<evidence type="ECO:0000256" key="8">
    <source>
        <dbReference type="ARBA" id="ARBA00023128"/>
    </source>
</evidence>
<dbReference type="GeneID" id="20216941"/>
<keyword evidence="15" id="KW-1185">Reference proteome</keyword>
<dbReference type="GO" id="GO:0005347">
    <property type="term" value="F:ATP transmembrane transporter activity"/>
    <property type="evidence" value="ECO:0000318"/>
    <property type="project" value="GO_Central"/>
</dbReference>
<dbReference type="KEGG" id="hro:HELRODRAFT_89164"/>